<dbReference type="EMBL" id="CM047746">
    <property type="protein sequence ID" value="KAJ0020871.1"/>
    <property type="molecule type" value="Genomic_DNA"/>
</dbReference>
<evidence type="ECO:0000313" key="1">
    <source>
        <dbReference type="EMBL" id="KAJ0020871.1"/>
    </source>
</evidence>
<gene>
    <name evidence="1" type="ORF">Pint_31048</name>
</gene>
<proteinExistence type="predicted"/>
<dbReference type="Proteomes" id="UP001163603">
    <property type="component" value="Chromosome 11"/>
</dbReference>
<accession>A0ACC0XR52</accession>
<organism evidence="1 2">
    <name type="scientific">Pistacia integerrima</name>
    <dbReference type="NCBI Taxonomy" id="434235"/>
    <lineage>
        <taxon>Eukaryota</taxon>
        <taxon>Viridiplantae</taxon>
        <taxon>Streptophyta</taxon>
        <taxon>Embryophyta</taxon>
        <taxon>Tracheophyta</taxon>
        <taxon>Spermatophyta</taxon>
        <taxon>Magnoliopsida</taxon>
        <taxon>eudicotyledons</taxon>
        <taxon>Gunneridae</taxon>
        <taxon>Pentapetalae</taxon>
        <taxon>rosids</taxon>
        <taxon>malvids</taxon>
        <taxon>Sapindales</taxon>
        <taxon>Anacardiaceae</taxon>
        <taxon>Pistacia</taxon>
    </lineage>
</organism>
<evidence type="ECO:0000313" key="2">
    <source>
        <dbReference type="Proteomes" id="UP001163603"/>
    </source>
</evidence>
<keyword evidence="2" id="KW-1185">Reference proteome</keyword>
<reference evidence="2" key="1">
    <citation type="journal article" date="2023" name="G3 (Bethesda)">
        <title>Genome assembly and association tests identify interacting loci associated with vigor, precocity, and sex in interspecific pistachio rootstocks.</title>
        <authorList>
            <person name="Palmer W."/>
            <person name="Jacygrad E."/>
            <person name="Sagayaradj S."/>
            <person name="Cavanaugh K."/>
            <person name="Han R."/>
            <person name="Bertier L."/>
            <person name="Beede B."/>
            <person name="Kafkas S."/>
            <person name="Golino D."/>
            <person name="Preece J."/>
            <person name="Michelmore R."/>
        </authorList>
    </citation>
    <scope>NUCLEOTIDE SEQUENCE [LARGE SCALE GENOMIC DNA]</scope>
</reference>
<sequence>MNMKEQLRVEVRKELHKLETTCIDMALLLRALGINVGSSFHPLSNEVSSPSIGVNWGTMSMHHLPPDKVVQMLRENGFKKLKLFEADEKILAALIGTDIEVMLAIPTYMLQTMSQDIEAAASWVYANVTSYSYTGGVKIKFSNLVSSSLTLFVLGLSYFLFV</sequence>
<protein>
    <submittedName>
        <fullName evidence="1">Uncharacterized protein</fullName>
    </submittedName>
</protein>
<name>A0ACC0XR52_9ROSI</name>
<comment type="caution">
    <text evidence="1">The sequence shown here is derived from an EMBL/GenBank/DDBJ whole genome shotgun (WGS) entry which is preliminary data.</text>
</comment>